<keyword evidence="1" id="KW-1133">Transmembrane helix</keyword>
<dbReference type="RefSeq" id="WP_073513114.1">
    <property type="nucleotide sequence ID" value="NZ_CP032404.1"/>
</dbReference>
<gene>
    <name evidence="3" type="ORF">QIE55_33310</name>
</gene>
<evidence type="ECO:0000313" key="3">
    <source>
        <dbReference type="EMBL" id="WMN02207.1"/>
    </source>
</evidence>
<dbReference type="EMBL" id="CP133194">
    <property type="protein sequence ID" value="WMN02207.1"/>
    <property type="molecule type" value="Genomic_DNA"/>
</dbReference>
<keyword evidence="3" id="KW-0614">Plasmid</keyword>
<feature type="transmembrane region" description="Helical" evidence="1">
    <location>
        <begin position="227"/>
        <end position="246"/>
    </location>
</feature>
<accession>A0AAX4A0A8</accession>
<feature type="transmembrane region" description="Helical" evidence="1">
    <location>
        <begin position="147"/>
        <end position="169"/>
    </location>
</feature>
<evidence type="ECO:0000256" key="1">
    <source>
        <dbReference type="SAM" id="Phobius"/>
    </source>
</evidence>
<feature type="transmembrane region" description="Helical" evidence="1">
    <location>
        <begin position="181"/>
        <end position="200"/>
    </location>
</feature>
<feature type="transmembrane region" description="Helical" evidence="1">
    <location>
        <begin position="109"/>
        <end position="127"/>
    </location>
</feature>
<reference evidence="3" key="1">
    <citation type="submission" date="2023-08" db="EMBL/GenBank/DDBJ databases">
        <title>Isolation and Characterization of Rhodococcus erythropolis MGMM8.</title>
        <authorList>
            <person name="Diabankana R.G.C."/>
            <person name="Afordoanyi D.M."/>
            <person name="Validov S.Z."/>
        </authorList>
    </citation>
    <scope>NUCLEOTIDE SEQUENCE</scope>
    <source>
        <strain evidence="3">MGMM8</strain>
        <plasmid evidence="3">pMGMM8_4</plasmid>
    </source>
</reference>
<dbReference type="AlphaFoldDB" id="A0AAX4A0A8"/>
<evidence type="ECO:0000313" key="4">
    <source>
        <dbReference type="Proteomes" id="UP001230933"/>
    </source>
</evidence>
<keyword evidence="1" id="KW-0812">Transmembrane</keyword>
<dbReference type="InterPro" id="IPR046675">
    <property type="entry name" value="DUF6545"/>
</dbReference>
<sequence>MSAQLSREATASMPYWMTLPMITILAIIIVARVLLVSKRQLDRSVTQILIWWLCAAVLRESWFQKAVISHSDLTLSDIRLVTHASVIASSVAVYLVVRSWSLRPVQTRTVIRLYCAGLVAAVVLGFLSAPARAQGIAVEELHSWRTAVYMIIYSAPMPLALFAVVKWCVRLYRRPESTRSLRGWLVIVIAACTVSLYDHLSRMANGIMLSLNWHNALTELRSQSNDILFLPAATSMAIVLAIPAIAEAKVRLRSDSSSRAVRRLEDMWNDLVTMEPKVSVESVGVFHSSIELEHRMLIECEDALFLVLPYMSPEALSGDAATEDRVQAIADAMRLYKAGDSDRAPVAPPEWLVDEEEMLRIADAWARM</sequence>
<organism evidence="3 4">
    <name type="scientific">Rhodococcus erythropolis</name>
    <name type="common">Arthrobacter picolinophilus</name>
    <dbReference type="NCBI Taxonomy" id="1833"/>
    <lineage>
        <taxon>Bacteria</taxon>
        <taxon>Bacillati</taxon>
        <taxon>Actinomycetota</taxon>
        <taxon>Actinomycetes</taxon>
        <taxon>Mycobacteriales</taxon>
        <taxon>Nocardiaceae</taxon>
        <taxon>Rhodococcus</taxon>
        <taxon>Rhodococcus erythropolis group</taxon>
    </lineage>
</organism>
<dbReference type="Pfam" id="PF20182">
    <property type="entry name" value="DUF6545"/>
    <property type="match status" value="1"/>
</dbReference>
<name>A0AAX4A0A8_RHOER</name>
<feature type="transmembrane region" description="Helical" evidence="1">
    <location>
        <begin position="48"/>
        <end position="68"/>
    </location>
</feature>
<geneLocation type="plasmid" evidence="3 4">
    <name>pMGMM8_4</name>
</geneLocation>
<proteinExistence type="predicted"/>
<feature type="domain" description="DUF6545" evidence="2">
    <location>
        <begin position="257"/>
        <end position="353"/>
    </location>
</feature>
<feature type="transmembrane region" description="Helical" evidence="1">
    <location>
        <begin position="15"/>
        <end position="36"/>
    </location>
</feature>
<feature type="transmembrane region" description="Helical" evidence="1">
    <location>
        <begin position="80"/>
        <end position="97"/>
    </location>
</feature>
<keyword evidence="1" id="KW-0472">Membrane</keyword>
<evidence type="ECO:0000259" key="2">
    <source>
        <dbReference type="Pfam" id="PF20182"/>
    </source>
</evidence>
<dbReference type="Proteomes" id="UP001230933">
    <property type="component" value="Plasmid pMGMM8_4"/>
</dbReference>
<protein>
    <recommendedName>
        <fullName evidence="2">DUF6545 domain-containing protein</fullName>
    </recommendedName>
</protein>